<keyword evidence="5 6" id="KW-0539">Nucleus</keyword>
<evidence type="ECO:0000256" key="1">
    <source>
        <dbReference type="ARBA" id="ARBA00004604"/>
    </source>
</evidence>
<dbReference type="GO" id="GO:0005525">
    <property type="term" value="F:GTP binding"/>
    <property type="evidence" value="ECO:0007669"/>
    <property type="project" value="UniProtKB-KW"/>
</dbReference>
<keyword evidence="3" id="KW-0547">Nucleotide-binding</keyword>
<evidence type="ECO:0000256" key="6">
    <source>
        <dbReference type="PIRNR" id="PIRNR038919"/>
    </source>
</evidence>
<protein>
    <recommendedName>
        <fullName evidence="6">Nucleolar GTP-binding protein 1</fullName>
    </recommendedName>
</protein>
<feature type="region of interest" description="Disordered" evidence="7">
    <location>
        <begin position="411"/>
        <end position="430"/>
    </location>
</feature>
<feature type="compositionally biased region" description="Basic residues" evidence="7">
    <location>
        <begin position="572"/>
        <end position="581"/>
    </location>
</feature>
<reference evidence="9" key="2">
    <citation type="submission" date="2025-08" db="UniProtKB">
        <authorList>
            <consortium name="Ensembl"/>
        </authorList>
    </citation>
    <scope>IDENTIFICATION</scope>
</reference>
<comment type="function">
    <text evidence="6">Involved in the biogenesis of the 60S ribosomal subunit.</text>
</comment>
<evidence type="ECO:0000256" key="5">
    <source>
        <dbReference type="ARBA" id="ARBA00023242"/>
    </source>
</evidence>
<keyword evidence="4" id="KW-0342">GTP-binding</keyword>
<evidence type="ECO:0000313" key="9">
    <source>
        <dbReference type="Ensembl" id="ENSGWIP00000047340.1"/>
    </source>
</evidence>
<gene>
    <name evidence="9" type="primary">gtpbp4</name>
</gene>
<name>A0A8C5NDK8_GOUWI</name>
<dbReference type="CDD" id="cd01897">
    <property type="entry name" value="NOG"/>
    <property type="match status" value="1"/>
</dbReference>
<proteinExistence type="inferred from homology"/>
<dbReference type="GO" id="GO:0005730">
    <property type="term" value="C:nucleolus"/>
    <property type="evidence" value="ECO:0007669"/>
    <property type="project" value="UniProtKB-SubCell"/>
</dbReference>
<feature type="region of interest" description="Disordered" evidence="7">
    <location>
        <begin position="452"/>
        <end position="587"/>
    </location>
</feature>
<organism evidence="9 10">
    <name type="scientific">Gouania willdenowi</name>
    <name type="common">Blunt-snouted clingfish</name>
    <name type="synonym">Lepadogaster willdenowi</name>
    <dbReference type="NCBI Taxonomy" id="441366"/>
    <lineage>
        <taxon>Eukaryota</taxon>
        <taxon>Metazoa</taxon>
        <taxon>Chordata</taxon>
        <taxon>Craniata</taxon>
        <taxon>Vertebrata</taxon>
        <taxon>Euteleostomi</taxon>
        <taxon>Actinopterygii</taxon>
        <taxon>Neopterygii</taxon>
        <taxon>Teleostei</taxon>
        <taxon>Neoteleostei</taxon>
        <taxon>Acanthomorphata</taxon>
        <taxon>Ovalentaria</taxon>
        <taxon>Blenniimorphae</taxon>
        <taxon>Blenniiformes</taxon>
        <taxon>Gobiesocoidei</taxon>
        <taxon>Gobiesocidae</taxon>
        <taxon>Gobiesocinae</taxon>
        <taxon>Gouania</taxon>
    </lineage>
</organism>
<dbReference type="InterPro" id="IPR010674">
    <property type="entry name" value="NOG1_Rossman_fold_dom"/>
</dbReference>
<feature type="compositionally biased region" description="Acidic residues" evidence="7">
    <location>
        <begin position="417"/>
        <end position="430"/>
    </location>
</feature>
<sequence>MVVPTSKEFIDITLSKTQRKTPTVVHKHYQIHRIRHFYMRKVKFTQQNYHDRLTQILTDFPKLDDIHPFYADLMNVLYDKDHYKLALGQINIAKNLIDNVAKDYVRLMKYGDSLYRCKQLKRANYPTYTILCMSHLSSGPVTRADVDVQPYAFTTKSLFVGHMDYRYLRWQVVDTPGILDHPLEERNTIEMQAITALAHLRAAVLYVMDSSEQCGHTLQEQLMLFNSIRPLFANKPLIVVANKCDVKKISELSEENQKIFADLSADGIPVIETSTLTEEGVMQVKTEACDQLLAHRVNNKMKGKKVHDVLNRLHLAMPMKRDEKARPAFIPEGALLRRKAMEVDAPKRKLEKDLEMELGDDYILDLQKYWDLMNEDEKHDRIPEVWEGHNIADYIDPSIMKKLEDLEKEEELKEAAGEYDSDEESEDEEMQEIRVLAKQIREKKYLMVVESKEKDVHGPRMPRTATKVERKKLEKEMGNLGLDMDNKDDSHYAQQARRSRSVTKKRKREASAPPTSKTRSQSASRPPRDQSGLRDAKMVKKTKKMMKNSQKGMNREARKGEADRHIFDLKPKHLLAGKRKSGTTDRR</sequence>
<dbReference type="Ensembl" id="ENSGWIT00000051224.1">
    <property type="protein sequence ID" value="ENSGWIP00000047340.1"/>
    <property type="gene ID" value="ENSGWIG00000023092.1"/>
</dbReference>
<keyword evidence="2 6" id="KW-0690">Ribosome biogenesis</keyword>
<dbReference type="PROSITE" id="PS51710">
    <property type="entry name" value="G_OBG"/>
    <property type="match status" value="1"/>
</dbReference>
<reference evidence="9" key="3">
    <citation type="submission" date="2025-09" db="UniProtKB">
        <authorList>
            <consortium name="Ensembl"/>
        </authorList>
    </citation>
    <scope>IDENTIFICATION</scope>
</reference>
<dbReference type="InterPro" id="IPR031167">
    <property type="entry name" value="G_OBG"/>
</dbReference>
<comment type="subcellular location">
    <subcellularLocation>
        <location evidence="1 6">Nucleus</location>
        <location evidence="1 6">Nucleolus</location>
    </subcellularLocation>
</comment>
<dbReference type="Proteomes" id="UP000694680">
    <property type="component" value="Chromosome 17"/>
</dbReference>
<feature type="compositionally biased region" description="Basic residues" evidence="7">
    <location>
        <begin position="497"/>
        <end position="508"/>
    </location>
</feature>
<evidence type="ECO:0000256" key="7">
    <source>
        <dbReference type="SAM" id="MobiDB-lite"/>
    </source>
</evidence>
<dbReference type="Pfam" id="PF06858">
    <property type="entry name" value="NOG1"/>
    <property type="match status" value="1"/>
</dbReference>
<feature type="compositionally biased region" description="Basic and acidic residues" evidence="7">
    <location>
        <begin position="553"/>
        <end position="571"/>
    </location>
</feature>
<feature type="compositionally biased region" description="Basic and acidic residues" evidence="7">
    <location>
        <begin position="526"/>
        <end position="538"/>
    </location>
</feature>
<dbReference type="Gene3D" id="3.40.50.300">
    <property type="entry name" value="P-loop containing nucleotide triphosphate hydrolases"/>
    <property type="match status" value="1"/>
</dbReference>
<dbReference type="InterPro" id="IPR012973">
    <property type="entry name" value="NOG_C"/>
</dbReference>
<dbReference type="InterPro" id="IPR024926">
    <property type="entry name" value="NOG1"/>
</dbReference>
<dbReference type="SUPFAM" id="SSF52540">
    <property type="entry name" value="P-loop containing nucleoside triphosphate hydrolases"/>
    <property type="match status" value="1"/>
</dbReference>
<dbReference type="InterPro" id="IPR027417">
    <property type="entry name" value="P-loop_NTPase"/>
</dbReference>
<comment type="similarity">
    <text evidence="6">Belongs to the TRAFAC class OBG-HflX-like GTPase superfamily. OBG GTPase family. NOG subfamily.</text>
</comment>
<dbReference type="Gene3D" id="1.20.120.1190">
    <property type="match status" value="1"/>
</dbReference>
<feature type="compositionally biased region" description="Basic and acidic residues" evidence="7">
    <location>
        <begin position="466"/>
        <end position="477"/>
    </location>
</feature>
<dbReference type="InterPro" id="IPR041623">
    <property type="entry name" value="NOG1_N"/>
</dbReference>
<feature type="domain" description="OBG-type G" evidence="8">
    <location>
        <begin position="141"/>
        <end position="293"/>
    </location>
</feature>
<evidence type="ECO:0000259" key="8">
    <source>
        <dbReference type="PROSITE" id="PS51710"/>
    </source>
</evidence>
<evidence type="ECO:0000256" key="4">
    <source>
        <dbReference type="ARBA" id="ARBA00023134"/>
    </source>
</evidence>
<feature type="compositionally biased region" description="Polar residues" evidence="7">
    <location>
        <begin position="513"/>
        <end position="524"/>
    </location>
</feature>
<accession>A0A8C5NDK8</accession>
<reference evidence="9" key="1">
    <citation type="submission" date="2020-06" db="EMBL/GenBank/DDBJ databases">
        <authorList>
            <consortium name="Wellcome Sanger Institute Data Sharing"/>
        </authorList>
    </citation>
    <scope>NUCLEOTIDE SEQUENCE [LARGE SCALE GENOMIC DNA]</scope>
</reference>
<evidence type="ECO:0000256" key="2">
    <source>
        <dbReference type="ARBA" id="ARBA00022517"/>
    </source>
</evidence>
<dbReference type="PANTHER" id="PTHR45759">
    <property type="entry name" value="NUCLEOLAR GTP-BINDING PROTEIN 1"/>
    <property type="match status" value="1"/>
</dbReference>
<evidence type="ECO:0000313" key="10">
    <source>
        <dbReference type="Proteomes" id="UP000694680"/>
    </source>
</evidence>
<dbReference type="Pfam" id="PF08155">
    <property type="entry name" value="NOGCT"/>
    <property type="match status" value="1"/>
</dbReference>
<dbReference type="PIRSF" id="PIRSF038919">
    <property type="entry name" value="NOG1"/>
    <property type="match status" value="1"/>
</dbReference>
<dbReference type="AlphaFoldDB" id="A0A8C5NDK8"/>
<keyword evidence="10" id="KW-1185">Reference proteome</keyword>
<dbReference type="GO" id="GO:0042254">
    <property type="term" value="P:ribosome biogenesis"/>
    <property type="evidence" value="ECO:0007669"/>
    <property type="project" value="UniProtKB-KW"/>
</dbReference>
<evidence type="ECO:0000256" key="3">
    <source>
        <dbReference type="ARBA" id="ARBA00022741"/>
    </source>
</evidence>
<dbReference type="Pfam" id="PF17835">
    <property type="entry name" value="NOG1_N"/>
    <property type="match status" value="1"/>
</dbReference>